<keyword evidence="12" id="KW-1185">Reference proteome</keyword>
<name>A0A8S0U7W7_OLEEU</name>
<keyword evidence="7" id="KW-0931">ER-Golgi transport</keyword>
<reference evidence="11 12" key="1">
    <citation type="submission" date="2019-12" db="EMBL/GenBank/DDBJ databases">
        <authorList>
            <person name="Alioto T."/>
            <person name="Alioto T."/>
            <person name="Gomez Garrido J."/>
        </authorList>
    </citation>
    <scope>NUCLEOTIDE SEQUENCE [LARGE SCALE GENOMIC DNA]</scope>
</reference>
<accession>A0A8S0U7W7</accession>
<comment type="caution">
    <text evidence="11">The sequence shown here is derived from an EMBL/GenBank/DDBJ whole genome shotgun (WGS) entry which is preliminary data.</text>
</comment>
<dbReference type="GO" id="GO:0006888">
    <property type="term" value="P:endoplasmic reticulum to Golgi vesicle-mediated transport"/>
    <property type="evidence" value="ECO:0007669"/>
    <property type="project" value="TreeGrafter"/>
</dbReference>
<evidence type="ECO:0000256" key="5">
    <source>
        <dbReference type="ARBA" id="ARBA00022737"/>
    </source>
</evidence>
<dbReference type="Gramene" id="OE9A110390T1">
    <property type="protein sequence ID" value="OE9A110390C1"/>
    <property type="gene ID" value="OE9A110390"/>
</dbReference>
<evidence type="ECO:0000256" key="2">
    <source>
        <dbReference type="ARBA" id="ARBA00022448"/>
    </source>
</evidence>
<keyword evidence="8" id="KW-0653">Protein transport</keyword>
<keyword evidence="3" id="KW-0853">WD repeat</keyword>
<organism evidence="11 12">
    <name type="scientific">Olea europaea subsp. europaea</name>
    <dbReference type="NCBI Taxonomy" id="158383"/>
    <lineage>
        <taxon>Eukaryota</taxon>
        <taxon>Viridiplantae</taxon>
        <taxon>Streptophyta</taxon>
        <taxon>Embryophyta</taxon>
        <taxon>Tracheophyta</taxon>
        <taxon>Spermatophyta</taxon>
        <taxon>Magnoliopsida</taxon>
        <taxon>eudicotyledons</taxon>
        <taxon>Gunneridae</taxon>
        <taxon>Pentapetalae</taxon>
        <taxon>asterids</taxon>
        <taxon>lamiids</taxon>
        <taxon>Lamiales</taxon>
        <taxon>Oleaceae</taxon>
        <taxon>Oleeae</taxon>
        <taxon>Olea</taxon>
    </lineage>
</organism>
<evidence type="ECO:0000256" key="3">
    <source>
        <dbReference type="ARBA" id="ARBA00022574"/>
    </source>
</evidence>
<evidence type="ECO:0000256" key="10">
    <source>
        <dbReference type="ARBA" id="ARBA00023136"/>
    </source>
</evidence>
<evidence type="ECO:0000313" key="12">
    <source>
        <dbReference type="Proteomes" id="UP000594638"/>
    </source>
</evidence>
<keyword evidence="2" id="KW-0813">Transport</keyword>
<dbReference type="InterPro" id="IPR015943">
    <property type="entry name" value="WD40/YVTN_repeat-like_dom_sf"/>
</dbReference>
<keyword evidence="5" id="KW-0677">Repeat</keyword>
<comment type="subcellular location">
    <subcellularLocation>
        <location evidence="1">Endoplasmic reticulum membrane</location>
        <topology evidence="1">Single-pass membrane protein</topology>
    </subcellularLocation>
</comment>
<dbReference type="GO" id="GO:0003400">
    <property type="term" value="P:regulation of COPII vesicle coating"/>
    <property type="evidence" value="ECO:0007669"/>
    <property type="project" value="TreeGrafter"/>
</dbReference>
<dbReference type="EMBL" id="CACTIH010007535">
    <property type="protein sequence ID" value="CAA3015242.1"/>
    <property type="molecule type" value="Genomic_DNA"/>
</dbReference>
<dbReference type="AlphaFoldDB" id="A0A8S0U7W7"/>
<dbReference type="GO" id="GO:0005085">
    <property type="term" value="F:guanyl-nucleotide exchange factor activity"/>
    <property type="evidence" value="ECO:0007669"/>
    <property type="project" value="InterPro"/>
</dbReference>
<evidence type="ECO:0000256" key="6">
    <source>
        <dbReference type="ARBA" id="ARBA00022824"/>
    </source>
</evidence>
<dbReference type="Proteomes" id="UP000594638">
    <property type="component" value="Unassembled WGS sequence"/>
</dbReference>
<evidence type="ECO:0000256" key="4">
    <source>
        <dbReference type="ARBA" id="ARBA00022692"/>
    </source>
</evidence>
<dbReference type="InterPro" id="IPR045260">
    <property type="entry name" value="Sec12-like"/>
</dbReference>
<dbReference type="GO" id="GO:0005789">
    <property type="term" value="C:endoplasmic reticulum membrane"/>
    <property type="evidence" value="ECO:0007669"/>
    <property type="project" value="UniProtKB-SubCell"/>
</dbReference>
<proteinExistence type="predicted"/>
<gene>
    <name evidence="11" type="ORF">OLEA9_A110390</name>
</gene>
<evidence type="ECO:0000256" key="7">
    <source>
        <dbReference type="ARBA" id="ARBA00022892"/>
    </source>
</evidence>
<dbReference type="OrthoDB" id="2013972at2759"/>
<dbReference type="PANTHER" id="PTHR23284">
    <property type="entry name" value="PROLACTIN REGULATORY ELEMENT BINDING PROTEIN"/>
    <property type="match status" value="1"/>
</dbReference>
<evidence type="ECO:0000256" key="8">
    <source>
        <dbReference type="ARBA" id="ARBA00022927"/>
    </source>
</evidence>
<dbReference type="Gene3D" id="2.130.10.10">
    <property type="entry name" value="YVTN repeat-like/Quinoprotein amine dehydrogenase"/>
    <property type="match status" value="1"/>
</dbReference>
<dbReference type="SUPFAM" id="SSF75011">
    <property type="entry name" value="3-carboxy-cis,cis-mucoante lactonizing enzyme"/>
    <property type="match status" value="1"/>
</dbReference>
<dbReference type="PANTHER" id="PTHR23284:SF0">
    <property type="entry name" value="PROLACTIN REGULATORY ELEMENT-BINDING PROTEIN"/>
    <property type="match status" value="1"/>
</dbReference>
<evidence type="ECO:0000313" key="11">
    <source>
        <dbReference type="EMBL" id="CAA3015242.1"/>
    </source>
</evidence>
<keyword evidence="10" id="KW-0472">Membrane</keyword>
<keyword evidence="6" id="KW-0256">Endoplasmic reticulum</keyword>
<keyword evidence="9" id="KW-1133">Transmembrane helix</keyword>
<evidence type="ECO:0000256" key="9">
    <source>
        <dbReference type="ARBA" id="ARBA00022989"/>
    </source>
</evidence>
<sequence length="120" mass="13777">MVGYVLTIWDGKLRVFKWPDMEITLDEVNAHASVNDLDFSPDGNFLASIRSSPGRIWKVATATSIASLPKENVFLMSKLLKHRREFSLPQETIHLNLSRIQICLYVACFSWIQGRSFPFF</sequence>
<keyword evidence="4" id="KW-0812">Transmembrane</keyword>
<evidence type="ECO:0000256" key="1">
    <source>
        <dbReference type="ARBA" id="ARBA00004389"/>
    </source>
</evidence>
<dbReference type="GO" id="GO:0015031">
    <property type="term" value="P:protein transport"/>
    <property type="evidence" value="ECO:0007669"/>
    <property type="project" value="UniProtKB-KW"/>
</dbReference>
<protein>
    <submittedName>
        <fullName evidence="11">SEC12 2</fullName>
    </submittedName>
</protein>